<keyword evidence="3" id="KW-1185">Reference proteome</keyword>
<dbReference type="EMBL" id="JGZD01000008">
    <property type="protein sequence ID" value="KFI72985.1"/>
    <property type="molecule type" value="Genomic_DNA"/>
</dbReference>
<accession>A0A087BPN5</accession>
<feature type="compositionally biased region" description="Polar residues" evidence="1">
    <location>
        <begin position="1"/>
        <end position="13"/>
    </location>
</feature>
<protein>
    <submittedName>
        <fullName evidence="2">Uncharacterized protein</fullName>
    </submittedName>
</protein>
<sequence>MATCTLIPSSGSSPRVRGKPASHYGESLRTGIIPASAGQTDRRACDGRFDSDHPRECGANLLEEETPGRIEGSSPRVRGKPSGMAVWPWSSRIIPASAGQTRPNSTRSRHDTDHPRECGANVNESYTESTGTGSSPRVRGKPCD</sequence>
<name>A0A087BPN5_9BIFI</name>
<organism evidence="2 3">
    <name type="scientific">Bifidobacterium minimum</name>
    <dbReference type="NCBI Taxonomy" id="1693"/>
    <lineage>
        <taxon>Bacteria</taxon>
        <taxon>Bacillati</taxon>
        <taxon>Actinomycetota</taxon>
        <taxon>Actinomycetes</taxon>
        <taxon>Bifidobacteriales</taxon>
        <taxon>Bifidobacteriaceae</taxon>
        <taxon>Bifidobacterium</taxon>
    </lineage>
</organism>
<reference evidence="2 3" key="1">
    <citation type="submission" date="2014-03" db="EMBL/GenBank/DDBJ databases">
        <title>Genomics of Bifidobacteria.</title>
        <authorList>
            <person name="Ventura M."/>
            <person name="Milani C."/>
            <person name="Lugli G.A."/>
        </authorList>
    </citation>
    <scope>NUCLEOTIDE SEQUENCE [LARGE SCALE GENOMIC DNA]</scope>
    <source>
        <strain evidence="2 3">LMG 11592</strain>
    </source>
</reference>
<dbReference type="Proteomes" id="UP000029014">
    <property type="component" value="Unassembled WGS sequence"/>
</dbReference>
<dbReference type="AntiFam" id="ANF00006">
    <property type="entry name" value="Translation of CRISPR region"/>
</dbReference>
<feature type="compositionally biased region" description="Basic and acidic residues" evidence="1">
    <location>
        <begin position="40"/>
        <end position="56"/>
    </location>
</feature>
<feature type="compositionally biased region" description="Low complexity" evidence="1">
    <location>
        <begin position="124"/>
        <end position="135"/>
    </location>
</feature>
<dbReference type="AntiFam" id="ANF00057">
    <property type="entry name" value="Translation of E. coli type CRISPR repeat"/>
</dbReference>
<evidence type="ECO:0000313" key="3">
    <source>
        <dbReference type="Proteomes" id="UP000029014"/>
    </source>
</evidence>
<gene>
    <name evidence="2" type="ORF">BMIN_0697</name>
</gene>
<dbReference type="AlphaFoldDB" id="A0A087BPN5"/>
<comment type="caution">
    <text evidence="2">The sequence shown here is derived from an EMBL/GenBank/DDBJ whole genome shotgun (WGS) entry which is preliminary data.</text>
</comment>
<evidence type="ECO:0000313" key="2">
    <source>
        <dbReference type="EMBL" id="KFI72985.1"/>
    </source>
</evidence>
<evidence type="ECO:0000256" key="1">
    <source>
        <dbReference type="SAM" id="MobiDB-lite"/>
    </source>
</evidence>
<feature type="compositionally biased region" description="Basic and acidic residues" evidence="1">
    <location>
        <begin position="108"/>
        <end position="117"/>
    </location>
</feature>
<dbReference type="STRING" id="1693.BMIN_0697"/>
<feature type="region of interest" description="Disordered" evidence="1">
    <location>
        <begin position="1"/>
        <end position="144"/>
    </location>
</feature>
<proteinExistence type="predicted"/>